<dbReference type="PANTHER" id="PTHR30483">
    <property type="entry name" value="LEUCINE-SPECIFIC-BINDING PROTEIN"/>
    <property type="match status" value="1"/>
</dbReference>
<evidence type="ECO:0000313" key="3">
    <source>
        <dbReference type="EMBL" id="KKM94414.1"/>
    </source>
</evidence>
<keyword evidence="1" id="KW-0732">Signal</keyword>
<accession>A0A0F9LHL7</accession>
<organism evidence="3">
    <name type="scientific">marine sediment metagenome</name>
    <dbReference type="NCBI Taxonomy" id="412755"/>
    <lineage>
        <taxon>unclassified sequences</taxon>
        <taxon>metagenomes</taxon>
        <taxon>ecological metagenomes</taxon>
    </lineage>
</organism>
<dbReference type="AlphaFoldDB" id="A0A0F9LHL7"/>
<dbReference type="PANTHER" id="PTHR30483:SF6">
    <property type="entry name" value="PERIPLASMIC BINDING PROTEIN OF ABC TRANSPORTER FOR NATURAL AMINO ACIDS"/>
    <property type="match status" value="1"/>
</dbReference>
<dbReference type="Pfam" id="PF13458">
    <property type="entry name" value="Peripla_BP_6"/>
    <property type="match status" value="1"/>
</dbReference>
<dbReference type="InterPro" id="IPR028082">
    <property type="entry name" value="Peripla_BP_I"/>
</dbReference>
<dbReference type="Gene3D" id="3.40.50.2300">
    <property type="match status" value="2"/>
</dbReference>
<evidence type="ECO:0000259" key="2">
    <source>
        <dbReference type="Pfam" id="PF13458"/>
    </source>
</evidence>
<dbReference type="InterPro" id="IPR028081">
    <property type="entry name" value="Leu-bd"/>
</dbReference>
<evidence type="ECO:0000256" key="1">
    <source>
        <dbReference type="ARBA" id="ARBA00022729"/>
    </source>
</evidence>
<feature type="domain" description="Leucine-binding protein" evidence="2">
    <location>
        <begin position="50"/>
        <end position="390"/>
    </location>
</feature>
<proteinExistence type="predicted"/>
<name>A0A0F9LHL7_9ZZZZ</name>
<comment type="caution">
    <text evidence="3">The sequence shown here is derived from an EMBL/GenBank/DDBJ whole genome shotgun (WGS) entry which is preliminary data.</text>
</comment>
<dbReference type="InterPro" id="IPR051010">
    <property type="entry name" value="BCAA_transport"/>
</dbReference>
<protein>
    <recommendedName>
        <fullName evidence="2">Leucine-binding protein domain-containing protein</fullName>
    </recommendedName>
</protein>
<dbReference type="EMBL" id="LAZR01006142">
    <property type="protein sequence ID" value="KKM94414.1"/>
    <property type="molecule type" value="Genomic_DNA"/>
</dbReference>
<dbReference type="SUPFAM" id="SSF53822">
    <property type="entry name" value="Periplasmic binding protein-like I"/>
    <property type="match status" value="1"/>
</dbReference>
<reference evidence="3" key="1">
    <citation type="journal article" date="2015" name="Nature">
        <title>Complex archaea that bridge the gap between prokaryotes and eukaryotes.</title>
        <authorList>
            <person name="Spang A."/>
            <person name="Saw J.H."/>
            <person name="Jorgensen S.L."/>
            <person name="Zaremba-Niedzwiedzka K."/>
            <person name="Martijn J."/>
            <person name="Lind A.E."/>
            <person name="van Eijk R."/>
            <person name="Schleper C."/>
            <person name="Guy L."/>
            <person name="Ettema T.J."/>
        </authorList>
    </citation>
    <scope>NUCLEOTIDE SEQUENCE</scope>
</reference>
<gene>
    <name evidence="3" type="ORF">LCGC14_1198550</name>
</gene>
<sequence>MESTTKRIVAIALIAVIGVGIGIGAWVFLAAPTSAFSYPGAPASRPDVIKLGVIGDIGEIQGDAAWNGAYFAAKTINEAGGVDIGGTPYYVGVTKEDSDESNPNLVLSRGTDAARRLIYDKEVDYALGGFRSEAVLAYMEEFMDAEMLFIDVGASANEIQGNVIDDYETYKYAWRFMPINSSSLGGQILTSVSGFILNMNATYPNHEVKQIGILAEALTWTTDLVTAVETYVPVYTGGWAEMLTPILYDVTLDATAMNTHLASLASDGADVVIPMISAQGGILMMGQYALNQYDFLIFGIDVQGQLDTYWDDSNGDAQYQVIMQTLHRTAKTSKSIAFWDAFIVEFDHEPLYIAVGAYDAVMAIQSAIEATDSMDTLGIIAEMETWTTGNAGRPVGVGGHAAWWPGSHDLVAGYPYGYTLWCQWQSGGTKVVIEAPIPIPPFELYPAALATGTYVVAPWVDTAWS</sequence>